<proteinExistence type="predicted"/>
<reference evidence="1 2" key="1">
    <citation type="journal article" date="2013" name="BMC Genomics">
        <title>ContigScape: a Cytoscape plugin facilitating microbial genome gap closing.</title>
        <authorList>
            <person name="Tang B."/>
            <person name="Wang Q."/>
            <person name="Yang M."/>
            <person name="Xie F."/>
            <person name="Zhu Y."/>
            <person name="Zhuo Y."/>
            <person name="Wang S."/>
            <person name="Gao H."/>
            <person name="Ding X."/>
            <person name="Zhang L."/>
            <person name="Zhao G."/>
            <person name="Zheng H."/>
        </authorList>
    </citation>
    <scope>NUCLEOTIDE SEQUENCE [LARGE SCALE GENOMIC DNA]</scope>
    <source>
        <strain evidence="1 2">HCCB10007</strain>
    </source>
</reference>
<dbReference type="HOGENOM" id="CLU_182305_0_0_11"/>
<accession>R4T6Q2</accession>
<keyword evidence="2" id="KW-1185">Reference proteome</keyword>
<evidence type="ECO:0000313" key="2">
    <source>
        <dbReference type="Proteomes" id="UP000013968"/>
    </source>
</evidence>
<evidence type="ECO:0000313" key="1">
    <source>
        <dbReference type="EMBL" id="AGM08066.1"/>
    </source>
</evidence>
<organism evidence="1 2">
    <name type="scientific">Amycolatopsis keratiniphila</name>
    <dbReference type="NCBI Taxonomy" id="129921"/>
    <lineage>
        <taxon>Bacteria</taxon>
        <taxon>Bacillati</taxon>
        <taxon>Actinomycetota</taxon>
        <taxon>Actinomycetes</taxon>
        <taxon>Pseudonocardiales</taxon>
        <taxon>Pseudonocardiaceae</taxon>
        <taxon>Amycolatopsis</taxon>
        <taxon>Amycolatopsis japonica group</taxon>
    </lineage>
</organism>
<dbReference type="PATRIC" id="fig|1156913.3.peg.5589"/>
<dbReference type="AlphaFoldDB" id="R4T6Q2"/>
<name>R4T6Q2_9PSEU</name>
<gene>
    <name evidence="1" type="ORF">AORI_5483</name>
</gene>
<dbReference type="Proteomes" id="UP000013968">
    <property type="component" value="Chromosome"/>
</dbReference>
<sequence>MIVMTGIRVELNRRERAILRAVAAGRAVLVWSCEPDLTVDGCWCDHSAVHNLLEAGLIAGARQVGFGQPTPAVVTDAGAVVLDEATEFVA</sequence>
<protein>
    <submittedName>
        <fullName evidence="1">Uncharacterized protein</fullName>
    </submittedName>
</protein>
<dbReference type="EMBL" id="CP003410">
    <property type="protein sequence ID" value="AGM08066.1"/>
    <property type="molecule type" value="Genomic_DNA"/>
</dbReference>
<dbReference type="KEGG" id="aoi:AORI_5483"/>